<evidence type="ECO:0000256" key="1">
    <source>
        <dbReference type="SAM" id="MobiDB-lite"/>
    </source>
</evidence>
<feature type="region of interest" description="Disordered" evidence="1">
    <location>
        <begin position="1321"/>
        <end position="1358"/>
    </location>
</feature>
<keyword evidence="3" id="KW-1185">Reference proteome</keyword>
<proteinExistence type="predicted"/>
<sequence length="1516" mass="176793">MSDEDERIALENYLILNDKDLALESFPPTSPFGKYLKANKLLKSGQFKSPKFKAELKELKKLKPSFHSTLELRQLIKSLEHSTNSTEKSKIIKKLNDKYFHYKFDYEIPDLAEKPQNSEYSSHLNEKLFENDLSKAHRELKIYSILDSDGKQCLNANQMTIAVFQIFAREMPYLHDIPGVPEKFAEVLDNGENYSIDWFKKMSVSQLNKLMELHKEIAKNVEFVLCYFEKKYLYKIDKSDAWNKLEIYKKVWFEIQDYSENINQIKSIVLISILKLNLRFGVYDEDLFIKYLNNHRPTPLIYKNNPKWDHNGRFYYHMKSLPDEEKLIEQYLEEIFKNRVDFKEYEEFFTNDFIRAQFARAKILSGESLLNYSKNLPQAEINKIAELIELEPCRENPKLFERNQLIKFSLITKNITKLLVKILEINTKSYYLEKNMEIDQSIELDGLLAKHEIIYEFNDSPLIRVKRTFEFPEITDLCGIFVIEFIGNGRCCRTIIKKGFLKYVSKITDAGHLFMILDENNQICKNPGSGVTVDGRFYSTENEKGQAFVPFANQMSEKNIIISDGTICELIQRFEHLSENYKLKAAFFVNQEQFISKKKITISIKPRLYINDVKALNSLLTNCKATISTVDLDNCTSSSVYENLSIPKKNSLINLDFIVPSNLQKIFISFSGEIESIINKNKVSLEEKFEMNIKEKSESEYIYGAYLRYGMKGYQIELRGRNGEFLPWQKIELTLRHRYWTDTKTEILISDETGNAYLGDLKNIYAIKASININQDCQNFLWKINDFTCKINYPCKINLCQGDEFGVPFDINGIRDVHLVWVSLTEMNNGTVIDDLTNYIEIDYGKSMIWLRGLPIGRFRLKINQNYIDIEVHDGIHLLDNQFILTDHYAVKTPKQYRTLSIGAYEIKDNQLKVNLLGDSQNSNTYAFFSNYIFNENADVFDNLSALLGEIGKTYNFSKKKSIYKNSEFLDEEYRYIIDRKYQPKDVGIGLKKPQLLLKRLLRNETHTENQIAKHGDRCYMATKGGKGLASRARKKCGHSSSDLYAYMDNLGKTININYTKKPAIDFLKYAAEWVFSPVSEHGTVSIPLKDYKYPHILLIATNGDNTSVRLITIPQAEIQMQSLQHQSVLDLTQYYSEQIQCRPAYPGEIITINNFSIYQIISSISKLYHLQKELIILSNNNIDYDEWSFLDKWQNLKLAKKLEIYDKFVSHELNLFLYKKDTNFFDEIIAPFLGCKMEKDFIDKYLLSENLDEYMDIHKITNLNALEKVLLIERNVEKNPLFAEELARLLKNESDSLPVEYNVRKQRIELALRFDSNKVDENISPASPSGSPKEEEEFGSAEEDEENEDEEDIQEKANIMSARRDIPVYYKNPPEVKEFCETFYYGIKNLNKNKELVKNSPFWSDLALSILNKKPYVLSEDVLATTRTLTELISSLAFTDLPLIENPIETATSRNSVSFKSNSNFLIFYKEIVATPSENYDPILMRHKYFDPADRYTENEFGKKDKIVTEFINSW</sequence>
<reference evidence="2" key="1">
    <citation type="submission" date="2021-09" db="EMBL/GenBank/DDBJ databases">
        <authorList>
            <consortium name="AG Swart"/>
            <person name="Singh M."/>
            <person name="Singh A."/>
            <person name="Seah K."/>
            <person name="Emmerich C."/>
        </authorList>
    </citation>
    <scope>NUCLEOTIDE SEQUENCE</scope>
    <source>
        <strain evidence="2">ATCC30299</strain>
    </source>
</reference>
<name>A0AAU9ICH4_9CILI</name>
<evidence type="ECO:0000313" key="3">
    <source>
        <dbReference type="Proteomes" id="UP001162131"/>
    </source>
</evidence>
<organism evidence="2 3">
    <name type="scientific">Blepharisma stoltei</name>
    <dbReference type="NCBI Taxonomy" id="1481888"/>
    <lineage>
        <taxon>Eukaryota</taxon>
        <taxon>Sar</taxon>
        <taxon>Alveolata</taxon>
        <taxon>Ciliophora</taxon>
        <taxon>Postciliodesmatophora</taxon>
        <taxon>Heterotrichea</taxon>
        <taxon>Heterotrichida</taxon>
        <taxon>Blepharismidae</taxon>
        <taxon>Blepharisma</taxon>
    </lineage>
</organism>
<dbReference type="EMBL" id="CAJZBQ010000003">
    <property type="protein sequence ID" value="CAG9311081.1"/>
    <property type="molecule type" value="Genomic_DNA"/>
</dbReference>
<evidence type="ECO:0000313" key="2">
    <source>
        <dbReference type="EMBL" id="CAG9311081.1"/>
    </source>
</evidence>
<comment type="caution">
    <text evidence="2">The sequence shown here is derived from an EMBL/GenBank/DDBJ whole genome shotgun (WGS) entry which is preliminary data.</text>
</comment>
<accession>A0AAU9ICH4</accession>
<protein>
    <submittedName>
        <fullName evidence="2">Uncharacterized protein</fullName>
    </submittedName>
</protein>
<feature type="compositionally biased region" description="Acidic residues" evidence="1">
    <location>
        <begin position="1335"/>
        <end position="1354"/>
    </location>
</feature>
<gene>
    <name evidence="2" type="ORF">BSTOLATCC_MIC2783</name>
</gene>
<dbReference type="Proteomes" id="UP001162131">
    <property type="component" value="Unassembled WGS sequence"/>
</dbReference>